<proteinExistence type="predicted"/>
<feature type="domain" description="Microcystin LR degradation protein MlrC C-terminal" evidence="1">
    <location>
        <begin position="138"/>
        <end position="302"/>
    </location>
</feature>
<dbReference type="InterPro" id="IPR015995">
    <property type="entry name" value="MlrC_N"/>
</dbReference>
<organism evidence="3 4">
    <name type="scientific">Neoroseomonas terrae</name>
    <dbReference type="NCBI Taxonomy" id="424799"/>
    <lineage>
        <taxon>Bacteria</taxon>
        <taxon>Pseudomonadati</taxon>
        <taxon>Pseudomonadota</taxon>
        <taxon>Alphaproteobacteria</taxon>
        <taxon>Acetobacterales</taxon>
        <taxon>Acetobacteraceae</taxon>
        <taxon>Neoroseomonas</taxon>
    </lineage>
</organism>
<comment type="caution">
    <text evidence="3">The sequence shown here is derived from an EMBL/GenBank/DDBJ whole genome shotgun (WGS) entry which is preliminary data.</text>
</comment>
<dbReference type="EMBL" id="JAAEDI010000003">
    <property type="protein sequence ID" value="MBR0648625.1"/>
    <property type="molecule type" value="Genomic_DNA"/>
</dbReference>
<evidence type="ECO:0000313" key="4">
    <source>
        <dbReference type="Proteomes" id="UP000698752"/>
    </source>
</evidence>
<name>A0ABS5EC80_9PROT</name>
<dbReference type="InterPro" id="IPR010799">
    <property type="entry name" value="MlrC_C"/>
</dbReference>
<accession>A0ABS5EC80</accession>
<evidence type="ECO:0000259" key="2">
    <source>
        <dbReference type="Pfam" id="PF07364"/>
    </source>
</evidence>
<protein>
    <submittedName>
        <fullName evidence="3">M81 family metallopeptidase</fullName>
    </submittedName>
</protein>
<keyword evidence="4" id="KW-1185">Reference proteome</keyword>
<feature type="domain" description="Microcystin LR degradation protein MlrC N-terminal" evidence="2">
    <location>
        <begin position="1"/>
        <end position="117"/>
    </location>
</feature>
<evidence type="ECO:0000259" key="1">
    <source>
        <dbReference type="Pfam" id="PF07171"/>
    </source>
</evidence>
<reference evidence="4" key="1">
    <citation type="journal article" date="2021" name="Syst. Appl. Microbiol.">
        <title>Roseomonas hellenica sp. nov., isolated from roots of wild-growing Alkanna tinctoria.</title>
        <authorList>
            <person name="Rat A."/>
            <person name="Naranjo H.D."/>
            <person name="Lebbe L."/>
            <person name="Cnockaert M."/>
            <person name="Krigas N."/>
            <person name="Grigoriadou K."/>
            <person name="Maloupa E."/>
            <person name="Willems A."/>
        </authorList>
    </citation>
    <scope>NUCLEOTIDE SEQUENCE [LARGE SCALE GENOMIC DNA]</scope>
    <source>
        <strain evidence="4">LMG 31159</strain>
    </source>
</reference>
<gene>
    <name evidence="3" type="ORF">GXW78_03040</name>
</gene>
<dbReference type="Pfam" id="PF07171">
    <property type="entry name" value="MlrC_C"/>
    <property type="match status" value="1"/>
</dbReference>
<dbReference type="Proteomes" id="UP000698752">
    <property type="component" value="Unassembled WGS sequence"/>
</dbReference>
<evidence type="ECO:0000313" key="3">
    <source>
        <dbReference type="EMBL" id="MBR0648625.1"/>
    </source>
</evidence>
<dbReference type="Pfam" id="PF07364">
    <property type="entry name" value="DUF1485"/>
    <property type="match status" value="1"/>
</dbReference>
<sequence>MVRTLRGEIRPVTAIVRPGVMVPSIASATSLRPLADLVALAAAAGSEGGPVLDVPLFAGFSYADVPNCGFSVVAVADGDRAAAEAAARSLSDRVFPARNDLMPRGMVTSLEHGVTEAIALAERASRPVVLLEHADRANDSTYALGALLERGATRTAVPFLWDSQAAAEAAAAGVGATVTVMAGGKSSSRAGGPVELTGKVLFAGEKEFRVSGPYSHGKLVRLGTTALLQVGGITGSLVSEPAFGVDEDPFIQFGLDARDFGIVVLRSKTHFRAVWERLAEHIIIVDTPDWGPADLTTLPYRHVPIDRTFPFVTG</sequence>